<evidence type="ECO:0000256" key="5">
    <source>
        <dbReference type="ARBA" id="ARBA00022741"/>
    </source>
</evidence>
<dbReference type="GO" id="GO:0005524">
    <property type="term" value="F:ATP binding"/>
    <property type="evidence" value="ECO:0007669"/>
    <property type="project" value="UniProtKB-KW"/>
</dbReference>
<comment type="subcellular location">
    <subcellularLocation>
        <location evidence="1">Cell membrane</location>
        <topology evidence="1">Multi-pass membrane protein</topology>
    </subcellularLocation>
</comment>
<feature type="domain" description="ABC transporter" evidence="10">
    <location>
        <begin position="407"/>
        <end position="644"/>
    </location>
</feature>
<evidence type="ECO:0000259" key="11">
    <source>
        <dbReference type="PROSITE" id="PS50929"/>
    </source>
</evidence>
<dbReference type="SUPFAM" id="SSF90123">
    <property type="entry name" value="ABC transporter transmembrane region"/>
    <property type="match status" value="1"/>
</dbReference>
<dbReference type="InterPro" id="IPR036640">
    <property type="entry name" value="ABC1_TM_sf"/>
</dbReference>
<dbReference type="PANTHER" id="PTHR24221">
    <property type="entry name" value="ATP-BINDING CASSETTE SUB-FAMILY B"/>
    <property type="match status" value="1"/>
</dbReference>
<keyword evidence="2" id="KW-0813">Transport</keyword>
<dbReference type="GO" id="GO:0005886">
    <property type="term" value="C:plasma membrane"/>
    <property type="evidence" value="ECO:0007669"/>
    <property type="project" value="UniProtKB-SubCell"/>
</dbReference>
<evidence type="ECO:0000256" key="1">
    <source>
        <dbReference type="ARBA" id="ARBA00004651"/>
    </source>
</evidence>
<dbReference type="InterPro" id="IPR011527">
    <property type="entry name" value="ABC1_TM_dom"/>
</dbReference>
<keyword evidence="3" id="KW-1003">Cell membrane</keyword>
<feature type="transmembrane region" description="Helical" evidence="9">
    <location>
        <begin position="228"/>
        <end position="248"/>
    </location>
</feature>
<name>A0A382A5H8_9ZZZZ</name>
<dbReference type="InterPro" id="IPR027417">
    <property type="entry name" value="P-loop_NTPase"/>
</dbReference>
<reference evidence="12" key="1">
    <citation type="submission" date="2018-05" db="EMBL/GenBank/DDBJ databases">
        <authorList>
            <person name="Lanie J.A."/>
            <person name="Ng W.-L."/>
            <person name="Kazmierczak K.M."/>
            <person name="Andrzejewski T.M."/>
            <person name="Davidsen T.M."/>
            <person name="Wayne K.J."/>
            <person name="Tettelin H."/>
            <person name="Glass J.I."/>
            <person name="Rusch D."/>
            <person name="Podicherti R."/>
            <person name="Tsui H.-C.T."/>
            <person name="Winkler M.E."/>
        </authorList>
    </citation>
    <scope>NUCLEOTIDE SEQUENCE</scope>
</reference>
<dbReference type="InterPro" id="IPR003593">
    <property type="entry name" value="AAA+_ATPase"/>
</dbReference>
<sequence length="646" mass="69875">FGWLGSEMCGVPVMTLLQGAQLVKSGFPDRPQPSQPVKFSLTEMPYSRNSGIWALIGSLWSQLSRRRHRQLVLVLGLMVLSALAEVVTLGAVLPFIGVLAAPERVYSYPLVSSFVDVLGIETVDDLVLPFTVAFVLAALLAGIIRLSLLWISNRLAVVIGADLSGELYRRHLYQPYSVHLVHSSSEMISGISTKINVVAGVILSMLSLVSSLWLIVSVVIALMLIDPVVATVGTVVFGGSYTTVTLLFRRQLLHNSLVEAEEQTRVVKCVQEGTGGIRDILLDGTQPFLVGEFKSVDRRLRLAGGNSTFISSSPRYVMESMGMVLIAVLAYGMSRQVGGLATGLPVLAALAIGGQRLLPALQQSYANWTRILGSQVVVAEVIDLLGQPIPDWVGEQSLEPAQFKKSLELDSVSFRYTPDDPPILEDLNMKIQMGTTVGFVGSTGSGKTTALDLLTGLLEPTSGSVLVDGIPVAGTRRQSWQRTVAYVPQAVFLADASMAENIAFGIRPAEVDMIRVRESARGAAIADFIESEPDGYDTRVGERGIRLSGGQRQRVGIARALYKRASVLVLDEAMSALDPETERMVIDSIACLRGDITVVLVSHRLRTVAHCDIVYQFAEGRLVAQGTLEGLLSNNSRFRQMADLVD</sequence>
<dbReference type="Gene3D" id="3.40.50.300">
    <property type="entry name" value="P-loop containing nucleotide triphosphate hydrolases"/>
    <property type="match status" value="1"/>
</dbReference>
<proteinExistence type="predicted"/>
<evidence type="ECO:0008006" key="13">
    <source>
        <dbReference type="Google" id="ProtNLM"/>
    </source>
</evidence>
<keyword evidence="8 9" id="KW-0472">Membrane</keyword>
<dbReference type="InterPro" id="IPR017871">
    <property type="entry name" value="ABC_transporter-like_CS"/>
</dbReference>
<dbReference type="FunFam" id="3.40.50.300:FF:000299">
    <property type="entry name" value="ABC transporter ATP-binding protein/permease"/>
    <property type="match status" value="1"/>
</dbReference>
<dbReference type="Pfam" id="PF00005">
    <property type="entry name" value="ABC_tran"/>
    <property type="match status" value="1"/>
</dbReference>
<evidence type="ECO:0000256" key="3">
    <source>
        <dbReference type="ARBA" id="ARBA00022475"/>
    </source>
</evidence>
<dbReference type="Pfam" id="PF00664">
    <property type="entry name" value="ABC_membrane"/>
    <property type="match status" value="1"/>
</dbReference>
<dbReference type="GO" id="GO:0016887">
    <property type="term" value="F:ATP hydrolysis activity"/>
    <property type="evidence" value="ECO:0007669"/>
    <property type="project" value="InterPro"/>
</dbReference>
<keyword evidence="6" id="KW-0067">ATP-binding</keyword>
<dbReference type="InterPro" id="IPR003439">
    <property type="entry name" value="ABC_transporter-like_ATP-bd"/>
</dbReference>
<dbReference type="PANTHER" id="PTHR24221:SF654">
    <property type="entry name" value="ATP-BINDING CASSETTE SUB-FAMILY B MEMBER 6"/>
    <property type="match status" value="1"/>
</dbReference>
<keyword evidence="4 9" id="KW-0812">Transmembrane</keyword>
<evidence type="ECO:0000259" key="10">
    <source>
        <dbReference type="PROSITE" id="PS50893"/>
    </source>
</evidence>
<feature type="non-terminal residue" evidence="12">
    <location>
        <position position="1"/>
    </location>
</feature>
<keyword evidence="5" id="KW-0547">Nucleotide-binding</keyword>
<dbReference type="GO" id="GO:0140359">
    <property type="term" value="F:ABC-type transporter activity"/>
    <property type="evidence" value="ECO:0007669"/>
    <property type="project" value="InterPro"/>
</dbReference>
<evidence type="ECO:0000256" key="2">
    <source>
        <dbReference type="ARBA" id="ARBA00022448"/>
    </source>
</evidence>
<evidence type="ECO:0000256" key="7">
    <source>
        <dbReference type="ARBA" id="ARBA00022989"/>
    </source>
</evidence>
<evidence type="ECO:0000256" key="6">
    <source>
        <dbReference type="ARBA" id="ARBA00022840"/>
    </source>
</evidence>
<evidence type="ECO:0000256" key="8">
    <source>
        <dbReference type="ARBA" id="ARBA00023136"/>
    </source>
</evidence>
<dbReference type="EMBL" id="UINC01023801">
    <property type="protein sequence ID" value="SVA96193.1"/>
    <property type="molecule type" value="Genomic_DNA"/>
</dbReference>
<dbReference type="GO" id="GO:0034040">
    <property type="term" value="F:ATPase-coupled lipid transmembrane transporter activity"/>
    <property type="evidence" value="ECO:0007669"/>
    <property type="project" value="TreeGrafter"/>
</dbReference>
<feature type="transmembrane region" description="Helical" evidence="9">
    <location>
        <begin position="71"/>
        <end position="101"/>
    </location>
</feature>
<feature type="transmembrane region" description="Helical" evidence="9">
    <location>
        <begin position="197"/>
        <end position="222"/>
    </location>
</feature>
<protein>
    <recommendedName>
        <fullName evidence="13">ABC transporter ATP-binding protein</fullName>
    </recommendedName>
</protein>
<evidence type="ECO:0000313" key="12">
    <source>
        <dbReference type="EMBL" id="SVA96193.1"/>
    </source>
</evidence>
<dbReference type="Gene3D" id="1.20.1560.10">
    <property type="entry name" value="ABC transporter type 1, transmembrane domain"/>
    <property type="match status" value="1"/>
</dbReference>
<keyword evidence="7 9" id="KW-1133">Transmembrane helix</keyword>
<evidence type="ECO:0000256" key="9">
    <source>
        <dbReference type="SAM" id="Phobius"/>
    </source>
</evidence>
<feature type="domain" description="ABC transmembrane type-1" evidence="11">
    <location>
        <begin position="72"/>
        <end position="373"/>
    </location>
</feature>
<dbReference type="InterPro" id="IPR039421">
    <property type="entry name" value="Type_1_exporter"/>
</dbReference>
<organism evidence="12">
    <name type="scientific">marine metagenome</name>
    <dbReference type="NCBI Taxonomy" id="408172"/>
    <lineage>
        <taxon>unclassified sequences</taxon>
        <taxon>metagenomes</taxon>
        <taxon>ecological metagenomes</taxon>
    </lineage>
</organism>
<dbReference type="PROSITE" id="PS50929">
    <property type="entry name" value="ABC_TM1F"/>
    <property type="match status" value="1"/>
</dbReference>
<dbReference type="AlphaFoldDB" id="A0A382A5H8"/>
<gene>
    <name evidence="12" type="ORF">METZ01_LOCUS149047</name>
</gene>
<dbReference type="SMART" id="SM00382">
    <property type="entry name" value="AAA"/>
    <property type="match status" value="1"/>
</dbReference>
<evidence type="ECO:0000256" key="4">
    <source>
        <dbReference type="ARBA" id="ARBA00022692"/>
    </source>
</evidence>
<dbReference type="PROSITE" id="PS50893">
    <property type="entry name" value="ABC_TRANSPORTER_2"/>
    <property type="match status" value="1"/>
</dbReference>
<accession>A0A382A5H8</accession>
<dbReference type="SUPFAM" id="SSF52540">
    <property type="entry name" value="P-loop containing nucleoside triphosphate hydrolases"/>
    <property type="match status" value="1"/>
</dbReference>
<feature type="transmembrane region" description="Helical" evidence="9">
    <location>
        <begin position="126"/>
        <end position="144"/>
    </location>
</feature>
<dbReference type="PROSITE" id="PS00211">
    <property type="entry name" value="ABC_TRANSPORTER_1"/>
    <property type="match status" value="1"/>
</dbReference>